<gene>
    <name evidence="11" type="ORF">N7530_012406</name>
</gene>
<feature type="transmembrane region" description="Helical" evidence="10">
    <location>
        <begin position="449"/>
        <end position="467"/>
    </location>
</feature>
<name>A0A9W9WFL6_9EURO</name>
<keyword evidence="12" id="KW-1185">Reference proteome</keyword>
<keyword evidence="6 10" id="KW-1133">Transmembrane helix</keyword>
<reference evidence="11" key="1">
    <citation type="submission" date="2022-12" db="EMBL/GenBank/DDBJ databases">
        <authorList>
            <person name="Petersen C."/>
        </authorList>
    </citation>
    <scope>NUCLEOTIDE SEQUENCE</scope>
    <source>
        <strain evidence="11">IBT 17660</strain>
    </source>
</reference>
<organism evidence="11 12">
    <name type="scientific">Penicillium desertorum</name>
    <dbReference type="NCBI Taxonomy" id="1303715"/>
    <lineage>
        <taxon>Eukaryota</taxon>
        <taxon>Fungi</taxon>
        <taxon>Dikarya</taxon>
        <taxon>Ascomycota</taxon>
        <taxon>Pezizomycotina</taxon>
        <taxon>Eurotiomycetes</taxon>
        <taxon>Eurotiomycetidae</taxon>
        <taxon>Eurotiales</taxon>
        <taxon>Aspergillaceae</taxon>
        <taxon>Penicillium</taxon>
    </lineage>
</organism>
<feature type="transmembrane region" description="Helical" evidence="10">
    <location>
        <begin position="141"/>
        <end position="158"/>
    </location>
</feature>
<evidence type="ECO:0000256" key="5">
    <source>
        <dbReference type="ARBA" id="ARBA00022824"/>
    </source>
</evidence>
<feature type="transmembrane region" description="Helical" evidence="10">
    <location>
        <begin position="353"/>
        <end position="371"/>
    </location>
</feature>
<evidence type="ECO:0000256" key="9">
    <source>
        <dbReference type="ARBA" id="ARBA00045912"/>
    </source>
</evidence>
<evidence type="ECO:0000313" key="12">
    <source>
        <dbReference type="Proteomes" id="UP001147760"/>
    </source>
</evidence>
<evidence type="ECO:0000256" key="2">
    <source>
        <dbReference type="ARBA" id="ARBA00004922"/>
    </source>
</evidence>
<feature type="transmembrane region" description="Helical" evidence="10">
    <location>
        <begin position="45"/>
        <end position="67"/>
    </location>
</feature>
<feature type="transmembrane region" description="Helical" evidence="10">
    <location>
        <begin position="110"/>
        <end position="129"/>
    </location>
</feature>
<feature type="transmembrane region" description="Helical" evidence="10">
    <location>
        <begin position="391"/>
        <end position="412"/>
    </location>
</feature>
<protein>
    <recommendedName>
        <fullName evidence="8 10">Man(5)GlcNAc(2)-PP-dolichol translocation protein RFT1</fullName>
    </recommendedName>
</protein>
<dbReference type="PANTHER" id="PTHR13117">
    <property type="entry name" value="ENDOPLASMIC RETICULUM MULTISPAN TRANSMEMBRANE PROTEIN-RELATED"/>
    <property type="match status" value="1"/>
</dbReference>
<dbReference type="Proteomes" id="UP001147760">
    <property type="component" value="Unassembled WGS sequence"/>
</dbReference>
<evidence type="ECO:0000256" key="7">
    <source>
        <dbReference type="ARBA" id="ARBA00023136"/>
    </source>
</evidence>
<dbReference type="PANTHER" id="PTHR13117:SF5">
    <property type="entry name" value="PROTEIN RFT1 HOMOLOG"/>
    <property type="match status" value="1"/>
</dbReference>
<reference evidence="11" key="2">
    <citation type="journal article" date="2023" name="IMA Fungus">
        <title>Comparative genomic study of the Penicillium genus elucidates a diverse pangenome and 15 lateral gene transfer events.</title>
        <authorList>
            <person name="Petersen C."/>
            <person name="Sorensen T."/>
            <person name="Nielsen M.R."/>
            <person name="Sondergaard T.E."/>
            <person name="Sorensen J.L."/>
            <person name="Fitzpatrick D.A."/>
            <person name="Frisvad J.C."/>
            <person name="Nielsen K.L."/>
        </authorList>
    </citation>
    <scope>NUCLEOTIDE SEQUENCE</scope>
    <source>
        <strain evidence="11">IBT 17660</strain>
    </source>
</reference>
<dbReference type="GO" id="GO:0034203">
    <property type="term" value="P:glycolipid translocation"/>
    <property type="evidence" value="ECO:0007669"/>
    <property type="project" value="TreeGrafter"/>
</dbReference>
<evidence type="ECO:0000256" key="1">
    <source>
        <dbReference type="ARBA" id="ARBA00004477"/>
    </source>
</evidence>
<feature type="transmembrane region" description="Helical" evidence="10">
    <location>
        <begin position="424"/>
        <end position="443"/>
    </location>
</feature>
<feature type="transmembrane region" description="Helical" evidence="10">
    <location>
        <begin position="488"/>
        <end position="508"/>
    </location>
</feature>
<comment type="caution">
    <text evidence="11">The sequence shown here is derived from an EMBL/GenBank/DDBJ whole genome shotgun (WGS) entry which is preliminary data.</text>
</comment>
<keyword evidence="4 10" id="KW-0812">Transmembrane</keyword>
<comment type="function">
    <text evidence="9 10">Intramembrane glycolipid transporter that operates in the biosynthetic pathway of dolichol-linked oligosaccharides, the glycan precursors employed in protein asparagine (N)-glycosylation. The sequential addition of sugars to dolichol pyrophosphate produces dolichol-linked oligosaccharides containing fourteen sugars, including two GlcNAcs, nine mannoses and three glucoses. Once assembled, the oligosaccharide is transferred from the lipid to nascent proteins by oligosaccharyltransferases. The assembly of dolichol-linked oligosaccharides begins on the cytosolic side of the endoplasmic reticulum membrane and finishes in its lumen. RFT1 could mediate the translocation of the cytosolically oriented intermediate DolPP-GlcNAc2Man5, produced by ALG11, into the ER lumen where dolichol-linked oligosaccharides assembly continues. However, the intramembrane lipid transporter activity could not be confirmed in vitro.</text>
</comment>
<dbReference type="GO" id="GO:0005789">
    <property type="term" value="C:endoplasmic reticulum membrane"/>
    <property type="evidence" value="ECO:0007669"/>
    <property type="project" value="UniProtKB-SubCell"/>
</dbReference>
<accession>A0A9W9WFL6</accession>
<keyword evidence="5 10" id="KW-0256">Endoplasmic reticulum</keyword>
<feature type="transmembrane region" description="Helical" evidence="10">
    <location>
        <begin position="179"/>
        <end position="198"/>
    </location>
</feature>
<comment type="subcellular location">
    <subcellularLocation>
        <location evidence="1 10">Endoplasmic reticulum membrane</location>
        <topology evidence="1 10">Multi-pass membrane protein</topology>
    </subcellularLocation>
</comment>
<dbReference type="OrthoDB" id="9979195at2759"/>
<evidence type="ECO:0000256" key="3">
    <source>
        <dbReference type="ARBA" id="ARBA00010288"/>
    </source>
</evidence>
<feature type="transmembrane region" description="Helical" evidence="10">
    <location>
        <begin position="210"/>
        <end position="229"/>
    </location>
</feature>
<comment type="similarity">
    <text evidence="3 10">Belongs to the RFT1 family.</text>
</comment>
<dbReference type="AlphaFoldDB" id="A0A9W9WFL6"/>
<keyword evidence="10" id="KW-0813">Transport</keyword>
<comment type="pathway">
    <text evidence="2">Protein modification; protein glycosylation.</text>
</comment>
<proteinExistence type="inferred from homology"/>
<evidence type="ECO:0000313" key="11">
    <source>
        <dbReference type="EMBL" id="KAJ5457132.1"/>
    </source>
</evidence>
<evidence type="ECO:0000256" key="10">
    <source>
        <dbReference type="RuleBase" id="RU365067"/>
    </source>
</evidence>
<evidence type="ECO:0000256" key="6">
    <source>
        <dbReference type="ARBA" id="ARBA00022989"/>
    </source>
</evidence>
<dbReference type="InterPro" id="IPR007594">
    <property type="entry name" value="RFT1"/>
</dbReference>
<dbReference type="GO" id="GO:0006488">
    <property type="term" value="P:dolichol-linked oligosaccharide biosynthetic process"/>
    <property type="evidence" value="ECO:0007669"/>
    <property type="project" value="InterPro"/>
</dbReference>
<sequence length="563" mass="62138">MAKPDDARMDKILASSATGTSFLILIQLASRIFTFASNQLILRTLSPVVLGIAAQLELFQVSILYFSRESIRMAIQRQPIPSTPDNRQPSLESDTVADSHSMASQAVVNVSYLSLALGIPSSLMFTMLYQRFVPEEASNTAFFYHSLLLIGAASLIELSTEPFFSVVQQHMLYEKRAAVEMPAAFLRSAVTSFAFIYASQVNYDLGVLPFALGHLSYSLALVCGYSLALPRRANTTRFSFLLTRIQTRDPSNYFLGRFSHQLTSLAANVFFQSLVKHLLTQGDTMMLAALSGLEDQGIYSLASNYGGLVARIIFQPLEESSRNLFSALLSPDEDEKLKNIQVRTARDHLVDILRAYQLLSILIFPLGPMMVPQLLHILGGRQWASPKIGDLLSVYCYYIPFLAFNGITEAFVSSAASSQQIRKQTAWMGVFSACYALAAYTFLKVGNLGAYGLVLANIVNMAVRTFWSYSFIKSYLYRNGCSLYTSEVAIRPASFILCALASFLGRGFGLNLGITKACAFSGSYALLIKGIFDGSTDKASANVILQILQQRYKVGMNPINRQM</sequence>
<keyword evidence="7 10" id="KW-0472">Membrane</keyword>
<dbReference type="Pfam" id="PF04506">
    <property type="entry name" value="Rft-1"/>
    <property type="match status" value="1"/>
</dbReference>
<evidence type="ECO:0000256" key="4">
    <source>
        <dbReference type="ARBA" id="ARBA00022692"/>
    </source>
</evidence>
<feature type="transmembrane region" description="Helical" evidence="10">
    <location>
        <begin position="12"/>
        <end position="33"/>
    </location>
</feature>
<evidence type="ECO:0000256" key="8">
    <source>
        <dbReference type="ARBA" id="ARBA00044793"/>
    </source>
</evidence>
<dbReference type="EMBL" id="JAPWDO010000009">
    <property type="protein sequence ID" value="KAJ5457132.1"/>
    <property type="molecule type" value="Genomic_DNA"/>
</dbReference>